<proteinExistence type="predicted"/>
<evidence type="ECO:0000256" key="1">
    <source>
        <dbReference type="SAM" id="Phobius"/>
    </source>
</evidence>
<accession>A0A9P4JWI9</accession>
<evidence type="ECO:0000313" key="3">
    <source>
        <dbReference type="Proteomes" id="UP000799536"/>
    </source>
</evidence>
<organism evidence="2 3">
    <name type="scientific">Delitschia confertaspora ATCC 74209</name>
    <dbReference type="NCBI Taxonomy" id="1513339"/>
    <lineage>
        <taxon>Eukaryota</taxon>
        <taxon>Fungi</taxon>
        <taxon>Dikarya</taxon>
        <taxon>Ascomycota</taxon>
        <taxon>Pezizomycotina</taxon>
        <taxon>Dothideomycetes</taxon>
        <taxon>Pleosporomycetidae</taxon>
        <taxon>Pleosporales</taxon>
        <taxon>Delitschiaceae</taxon>
        <taxon>Delitschia</taxon>
    </lineage>
</organism>
<evidence type="ECO:0000313" key="2">
    <source>
        <dbReference type="EMBL" id="KAF2204762.1"/>
    </source>
</evidence>
<dbReference type="AlphaFoldDB" id="A0A9P4JWI9"/>
<gene>
    <name evidence="2" type="ORF">GQ43DRAFT_468796</name>
</gene>
<keyword evidence="1" id="KW-0472">Membrane</keyword>
<keyword evidence="1" id="KW-0812">Transmembrane</keyword>
<comment type="caution">
    <text evidence="2">The sequence shown here is derived from an EMBL/GenBank/DDBJ whole genome shotgun (WGS) entry which is preliminary data.</text>
</comment>
<name>A0A9P4JWI9_9PLEO</name>
<sequence length="149" mass="16209">MAATKVTPGGKYHLHLLYREAKSFLTQAYLPLDNPKPEMSTFWINSAVSNFTVIVLCSCRAFALTFQFALVNGGPTAMYYGIILASLGTTAVGCSFAELASMYPAPFFPLGLNVDDVEGGMRKWEMADAKADLKTEIRLLVLSTAGLRT</sequence>
<feature type="transmembrane region" description="Helical" evidence="1">
    <location>
        <begin position="78"/>
        <end position="103"/>
    </location>
</feature>
<feature type="transmembrane region" description="Helical" evidence="1">
    <location>
        <begin position="42"/>
        <end position="66"/>
    </location>
</feature>
<reference evidence="2" key="1">
    <citation type="journal article" date="2020" name="Stud. Mycol.">
        <title>101 Dothideomycetes genomes: a test case for predicting lifestyles and emergence of pathogens.</title>
        <authorList>
            <person name="Haridas S."/>
            <person name="Albert R."/>
            <person name="Binder M."/>
            <person name="Bloem J."/>
            <person name="Labutti K."/>
            <person name="Salamov A."/>
            <person name="Andreopoulos B."/>
            <person name="Baker S."/>
            <person name="Barry K."/>
            <person name="Bills G."/>
            <person name="Bluhm B."/>
            <person name="Cannon C."/>
            <person name="Castanera R."/>
            <person name="Culley D."/>
            <person name="Daum C."/>
            <person name="Ezra D."/>
            <person name="Gonzalez J."/>
            <person name="Henrissat B."/>
            <person name="Kuo A."/>
            <person name="Liang C."/>
            <person name="Lipzen A."/>
            <person name="Lutzoni F."/>
            <person name="Magnuson J."/>
            <person name="Mondo S."/>
            <person name="Nolan M."/>
            <person name="Ohm R."/>
            <person name="Pangilinan J."/>
            <person name="Park H.-J."/>
            <person name="Ramirez L."/>
            <person name="Alfaro M."/>
            <person name="Sun H."/>
            <person name="Tritt A."/>
            <person name="Yoshinaga Y."/>
            <person name="Zwiers L.-H."/>
            <person name="Turgeon B."/>
            <person name="Goodwin S."/>
            <person name="Spatafora J."/>
            <person name="Crous P."/>
            <person name="Grigoriev I."/>
        </authorList>
    </citation>
    <scope>NUCLEOTIDE SEQUENCE</scope>
    <source>
        <strain evidence="2">ATCC 74209</strain>
    </source>
</reference>
<dbReference type="Proteomes" id="UP000799536">
    <property type="component" value="Unassembled WGS sequence"/>
</dbReference>
<keyword evidence="1" id="KW-1133">Transmembrane helix</keyword>
<dbReference type="OrthoDB" id="3257095at2759"/>
<protein>
    <submittedName>
        <fullName evidence="2">Uncharacterized protein</fullName>
    </submittedName>
</protein>
<dbReference type="EMBL" id="ML993869">
    <property type="protein sequence ID" value="KAF2204762.1"/>
    <property type="molecule type" value="Genomic_DNA"/>
</dbReference>
<keyword evidence="3" id="KW-1185">Reference proteome</keyword>